<reference evidence="2" key="1">
    <citation type="journal article" date="2015" name="Nat. Genet.">
        <title>The genome and transcriptome of the zoonotic hookworm Ancylostoma ceylanicum identify infection-specific gene families.</title>
        <authorList>
            <person name="Schwarz E.M."/>
            <person name="Hu Y."/>
            <person name="Antoshechkin I."/>
            <person name="Miller M.M."/>
            <person name="Sternberg P.W."/>
            <person name="Aroian R.V."/>
        </authorList>
    </citation>
    <scope>NUCLEOTIDE SEQUENCE</scope>
    <source>
        <strain evidence="2">HY135</strain>
    </source>
</reference>
<gene>
    <name evidence="1" type="primary">Acey_s0424.g1225</name>
    <name evidence="1" type="ORF">Y032_0424g1225</name>
</gene>
<evidence type="ECO:0000313" key="2">
    <source>
        <dbReference type="Proteomes" id="UP000024635"/>
    </source>
</evidence>
<dbReference type="EMBL" id="JARK01000024">
    <property type="protein sequence ID" value="EYC45553.1"/>
    <property type="molecule type" value="Genomic_DNA"/>
</dbReference>
<sequence length="106" mass="12301">MSVRSLATVCYVYINSRHRRNAAQAFFVGCLDITRHALNLEKRNDAKLTIISTNHGENQPIRAEVPVRLARSRQPWPAHTTTVRQASLHCALYRSHTWMRDWKYGL</sequence>
<protein>
    <submittedName>
        <fullName evidence="1">Uncharacterized protein</fullName>
    </submittedName>
</protein>
<proteinExistence type="predicted"/>
<organism evidence="1 2">
    <name type="scientific">Ancylostoma ceylanicum</name>
    <dbReference type="NCBI Taxonomy" id="53326"/>
    <lineage>
        <taxon>Eukaryota</taxon>
        <taxon>Metazoa</taxon>
        <taxon>Ecdysozoa</taxon>
        <taxon>Nematoda</taxon>
        <taxon>Chromadorea</taxon>
        <taxon>Rhabditida</taxon>
        <taxon>Rhabditina</taxon>
        <taxon>Rhabditomorpha</taxon>
        <taxon>Strongyloidea</taxon>
        <taxon>Ancylostomatidae</taxon>
        <taxon>Ancylostomatinae</taxon>
        <taxon>Ancylostoma</taxon>
    </lineage>
</organism>
<evidence type="ECO:0000313" key="1">
    <source>
        <dbReference type="EMBL" id="EYC45553.1"/>
    </source>
</evidence>
<dbReference type="Proteomes" id="UP000024635">
    <property type="component" value="Unassembled WGS sequence"/>
</dbReference>
<accession>A0A016X2V7</accession>
<comment type="caution">
    <text evidence="1">The sequence shown here is derived from an EMBL/GenBank/DDBJ whole genome shotgun (WGS) entry which is preliminary data.</text>
</comment>
<keyword evidence="2" id="KW-1185">Reference proteome</keyword>
<name>A0A016X2V7_9BILA</name>
<dbReference type="AlphaFoldDB" id="A0A016X2V7"/>